<evidence type="ECO:0000256" key="1">
    <source>
        <dbReference type="SAM" id="Phobius"/>
    </source>
</evidence>
<dbReference type="KEGG" id="tni:TVNIR_0108"/>
<dbReference type="STRING" id="1255043.TVNIR_0108"/>
<name>L0DTY1_THIND</name>
<gene>
    <name evidence="2" type="ordered locus">TVNIR_0108</name>
</gene>
<keyword evidence="3" id="KW-1185">Reference proteome</keyword>
<dbReference type="Pfam" id="PF06695">
    <property type="entry name" value="Sm_multidrug_ex"/>
    <property type="match status" value="1"/>
</dbReference>
<dbReference type="PATRIC" id="fig|1255043.3.peg.108"/>
<organism evidence="2 3">
    <name type="scientific">Thioalkalivibrio nitratireducens (strain DSM 14787 / UNIQEM 213 / ALEN2)</name>
    <dbReference type="NCBI Taxonomy" id="1255043"/>
    <lineage>
        <taxon>Bacteria</taxon>
        <taxon>Pseudomonadati</taxon>
        <taxon>Pseudomonadota</taxon>
        <taxon>Gammaproteobacteria</taxon>
        <taxon>Chromatiales</taxon>
        <taxon>Ectothiorhodospiraceae</taxon>
        <taxon>Thioalkalivibrio</taxon>
    </lineage>
</organism>
<dbReference type="Proteomes" id="UP000010809">
    <property type="component" value="Chromosome"/>
</dbReference>
<accession>L0DTY1</accession>
<keyword evidence="1" id="KW-0472">Membrane</keyword>
<dbReference type="HOGENOM" id="CLU_117037_0_0_6"/>
<feature type="transmembrane region" description="Helical" evidence="1">
    <location>
        <begin position="82"/>
        <end position="109"/>
    </location>
</feature>
<dbReference type="OrthoDB" id="6400183at2"/>
<dbReference type="RefSeq" id="WP_015256979.1">
    <property type="nucleotide sequence ID" value="NC_019902.2"/>
</dbReference>
<reference evidence="2" key="1">
    <citation type="submission" date="2015-12" db="EMBL/GenBank/DDBJ databases">
        <authorList>
            <person name="Tikhonova T.V."/>
            <person name="Pavlov A.R."/>
            <person name="Beletsky A.V."/>
            <person name="Mardanov A.V."/>
            <person name="Sorokin D.Y."/>
            <person name="Ravin N.V."/>
            <person name="Popov V.O."/>
        </authorList>
    </citation>
    <scope>NUCLEOTIDE SEQUENCE</scope>
    <source>
        <strain evidence="2">DSM 14787</strain>
    </source>
</reference>
<keyword evidence="1" id="KW-1133">Transmembrane helix</keyword>
<dbReference type="EMBL" id="CP003989">
    <property type="protein sequence ID" value="AGA31821.1"/>
    <property type="molecule type" value="Genomic_DNA"/>
</dbReference>
<protein>
    <submittedName>
        <fullName evidence="2">Small multidrug efflux protein-like protein</fullName>
    </submittedName>
</protein>
<dbReference type="eggNOG" id="COG2426">
    <property type="taxonomic scope" value="Bacteria"/>
</dbReference>
<dbReference type="AlphaFoldDB" id="L0DTY1"/>
<dbReference type="InterPro" id="IPR009577">
    <property type="entry name" value="Sm_multidrug_ex"/>
</dbReference>
<evidence type="ECO:0000313" key="3">
    <source>
        <dbReference type="Proteomes" id="UP000010809"/>
    </source>
</evidence>
<evidence type="ECO:0000313" key="2">
    <source>
        <dbReference type="EMBL" id="AGA31821.1"/>
    </source>
</evidence>
<feature type="transmembrane region" description="Helical" evidence="1">
    <location>
        <begin position="115"/>
        <end position="137"/>
    </location>
</feature>
<keyword evidence="1" id="KW-0812">Transmembrane</keyword>
<sequence length="147" mass="16247">MDLIWHYALVFLAAATPWLEIMIVIPVAIGVGLAPIPVTVVSFVGNALPVFGIIVLFRAWERRHGPLRRHWSPRARSIWERYGLPGIALAGPVVTGIHLAAVMALALQADRQRTAIWMTLSLALWSVATTVVTLMGFEGLRWLFDKG</sequence>
<feature type="transmembrane region" description="Helical" evidence="1">
    <location>
        <begin position="40"/>
        <end position="61"/>
    </location>
</feature>
<proteinExistence type="predicted"/>
<feature type="transmembrane region" description="Helical" evidence="1">
    <location>
        <begin position="7"/>
        <end position="34"/>
    </location>
</feature>